<dbReference type="GO" id="GO:0016787">
    <property type="term" value="F:hydrolase activity"/>
    <property type="evidence" value="ECO:0007669"/>
    <property type="project" value="UniProtKB-KW"/>
</dbReference>
<feature type="signal peptide" evidence="1">
    <location>
        <begin position="1"/>
        <end position="22"/>
    </location>
</feature>
<gene>
    <name evidence="2" type="ORF">ACFQ4P_02770</name>
</gene>
<accession>A0ABW4CGT6</accession>
<dbReference type="Proteomes" id="UP001597196">
    <property type="component" value="Unassembled WGS sequence"/>
</dbReference>
<dbReference type="Pfam" id="PF06028">
    <property type="entry name" value="DUF915"/>
    <property type="match status" value="1"/>
</dbReference>
<dbReference type="Gene3D" id="3.40.50.1820">
    <property type="entry name" value="alpha/beta hydrolase"/>
    <property type="match status" value="1"/>
</dbReference>
<sequence length="292" mass="31689">MILLGKKWRAALVLALGFLFLAGCQPSRQNTARPAPETVLYVHGYSGGKGSTNFLINYAVTHAGATKALVATVSGSGKVHFTGRWPQTATRPLVQVIFQQNRDPDPAHLRLWLRNVTRALKQRYGVTKIGIVAHSMGNNATLAYELRDGKKPGQPQLVHYVAIAPSINGIVDPNIGDAALTGITGNATGAQFTHNVFAKDGRPKYQTPDYRQMAARRNQWPAGVEVLNLIGDLKDGSESDGRVPVASARSLRYLVPTATLYATRIFTGKTAQHSALHENAQVAEAVDDFIWK</sequence>
<evidence type="ECO:0000313" key="2">
    <source>
        <dbReference type="EMBL" id="MFD1429173.1"/>
    </source>
</evidence>
<keyword evidence="1" id="KW-0732">Signal</keyword>
<comment type="caution">
    <text evidence="2">The sequence shown here is derived from an EMBL/GenBank/DDBJ whole genome shotgun (WGS) entry which is preliminary data.</text>
</comment>
<name>A0ABW4CGT6_9LACO</name>
<dbReference type="InterPro" id="IPR010315">
    <property type="entry name" value="DUF915_hydro-like"/>
</dbReference>
<dbReference type="RefSeq" id="WP_203626119.1">
    <property type="nucleotide sequence ID" value="NZ_BOLQ01000002.1"/>
</dbReference>
<dbReference type="PROSITE" id="PS51257">
    <property type="entry name" value="PROKAR_LIPOPROTEIN"/>
    <property type="match status" value="1"/>
</dbReference>
<protein>
    <submittedName>
        <fullName evidence="2">Alpha/beta hydrolase</fullName>
    </submittedName>
</protein>
<feature type="chain" id="PRO_5046243698" evidence="1">
    <location>
        <begin position="23"/>
        <end position="292"/>
    </location>
</feature>
<proteinExistence type="predicted"/>
<dbReference type="EMBL" id="JBHTOC010000003">
    <property type="protein sequence ID" value="MFD1429173.1"/>
    <property type="molecule type" value="Genomic_DNA"/>
</dbReference>
<organism evidence="2 3">
    <name type="scientific">Lacticaseibacillus mingshuiensis</name>
    <dbReference type="NCBI Taxonomy" id="2799574"/>
    <lineage>
        <taxon>Bacteria</taxon>
        <taxon>Bacillati</taxon>
        <taxon>Bacillota</taxon>
        <taxon>Bacilli</taxon>
        <taxon>Lactobacillales</taxon>
        <taxon>Lactobacillaceae</taxon>
        <taxon>Lacticaseibacillus</taxon>
    </lineage>
</organism>
<dbReference type="InterPro" id="IPR029058">
    <property type="entry name" value="AB_hydrolase_fold"/>
</dbReference>
<evidence type="ECO:0000256" key="1">
    <source>
        <dbReference type="SAM" id="SignalP"/>
    </source>
</evidence>
<evidence type="ECO:0000313" key="3">
    <source>
        <dbReference type="Proteomes" id="UP001597196"/>
    </source>
</evidence>
<keyword evidence="2" id="KW-0378">Hydrolase</keyword>
<keyword evidence="3" id="KW-1185">Reference proteome</keyword>
<reference evidence="3" key="1">
    <citation type="journal article" date="2019" name="Int. J. Syst. Evol. Microbiol.">
        <title>The Global Catalogue of Microorganisms (GCM) 10K type strain sequencing project: providing services to taxonomists for standard genome sequencing and annotation.</title>
        <authorList>
            <consortium name="The Broad Institute Genomics Platform"/>
            <consortium name="The Broad Institute Genome Sequencing Center for Infectious Disease"/>
            <person name="Wu L."/>
            <person name="Ma J."/>
        </authorList>
    </citation>
    <scope>NUCLEOTIDE SEQUENCE [LARGE SCALE GENOMIC DNA]</scope>
    <source>
        <strain evidence="3">CCM 8980</strain>
    </source>
</reference>
<dbReference type="SUPFAM" id="SSF53474">
    <property type="entry name" value="alpha/beta-Hydrolases"/>
    <property type="match status" value="1"/>
</dbReference>